<evidence type="ECO:0000313" key="2">
    <source>
        <dbReference type="Proteomes" id="UP000325286"/>
    </source>
</evidence>
<dbReference type="KEGG" id="rul:UC8_58300"/>
<name>A0A5B9R1T4_9BACT</name>
<sequence length="74" mass="8430">MVDVVEQREEAQTQARALLQNSPIGELRDLRIECDDDYLQISGRVCSFYHKQLAQETVRRVAAGRQVLNAVDVD</sequence>
<evidence type="ECO:0008006" key="3">
    <source>
        <dbReference type="Google" id="ProtNLM"/>
    </source>
</evidence>
<dbReference type="Gene3D" id="3.30.1340.30">
    <property type="match status" value="1"/>
</dbReference>
<proteinExistence type="predicted"/>
<dbReference type="EMBL" id="CP042914">
    <property type="protein sequence ID" value="QEG43775.1"/>
    <property type="molecule type" value="Genomic_DNA"/>
</dbReference>
<reference evidence="1 2" key="1">
    <citation type="submission" date="2019-08" db="EMBL/GenBank/DDBJ databases">
        <title>Deep-cultivation of Planctomycetes and their phenomic and genomic characterization uncovers novel biology.</title>
        <authorList>
            <person name="Wiegand S."/>
            <person name="Jogler M."/>
            <person name="Boedeker C."/>
            <person name="Pinto D."/>
            <person name="Vollmers J."/>
            <person name="Rivas-Marin E."/>
            <person name="Kohn T."/>
            <person name="Peeters S.H."/>
            <person name="Heuer A."/>
            <person name="Rast P."/>
            <person name="Oberbeckmann S."/>
            <person name="Bunk B."/>
            <person name="Jeske O."/>
            <person name="Meyerdierks A."/>
            <person name="Storesund J.E."/>
            <person name="Kallscheuer N."/>
            <person name="Luecker S."/>
            <person name="Lage O.M."/>
            <person name="Pohl T."/>
            <person name="Merkel B.J."/>
            <person name="Hornburger P."/>
            <person name="Mueller R.-W."/>
            <person name="Bruemmer F."/>
            <person name="Labrenz M."/>
            <person name="Spormann A.M."/>
            <person name="Op den Camp H."/>
            <person name="Overmann J."/>
            <person name="Amann R."/>
            <person name="Jetten M.S.M."/>
            <person name="Mascher T."/>
            <person name="Medema M.H."/>
            <person name="Devos D.P."/>
            <person name="Kaster A.-K."/>
            <person name="Ovreas L."/>
            <person name="Rohde M."/>
            <person name="Galperin M.Y."/>
            <person name="Jogler C."/>
        </authorList>
    </citation>
    <scope>NUCLEOTIDE SEQUENCE [LARGE SCALE GENOMIC DNA]</scope>
    <source>
        <strain evidence="1 2">UC8</strain>
    </source>
</reference>
<accession>A0A5B9R1T4</accession>
<protein>
    <recommendedName>
        <fullName evidence="3">BON domain protein</fullName>
    </recommendedName>
</protein>
<dbReference type="Proteomes" id="UP000325286">
    <property type="component" value="Chromosome"/>
</dbReference>
<dbReference type="OrthoDB" id="214050at2"/>
<keyword evidence="2" id="KW-1185">Reference proteome</keyword>
<dbReference type="RefSeq" id="WP_068135714.1">
    <property type="nucleotide sequence ID" value="NZ_CP042914.1"/>
</dbReference>
<gene>
    <name evidence="1" type="ORF">UC8_58300</name>
</gene>
<organism evidence="1 2">
    <name type="scientific">Roseimaritima ulvae</name>
    <dbReference type="NCBI Taxonomy" id="980254"/>
    <lineage>
        <taxon>Bacteria</taxon>
        <taxon>Pseudomonadati</taxon>
        <taxon>Planctomycetota</taxon>
        <taxon>Planctomycetia</taxon>
        <taxon>Pirellulales</taxon>
        <taxon>Pirellulaceae</taxon>
        <taxon>Roseimaritima</taxon>
    </lineage>
</organism>
<evidence type="ECO:0000313" key="1">
    <source>
        <dbReference type="EMBL" id="QEG43775.1"/>
    </source>
</evidence>
<dbReference type="AlphaFoldDB" id="A0A5B9R1T4"/>